<name>A0ABT0BHQ5_9SPHN</name>
<dbReference type="NCBIfam" id="NF038402">
    <property type="entry name" value="TroA_like"/>
    <property type="match status" value="1"/>
</dbReference>
<dbReference type="EMBL" id="JALHLF010000115">
    <property type="protein sequence ID" value="MCJ2184569.1"/>
    <property type="molecule type" value="Genomic_DNA"/>
</dbReference>
<keyword evidence="4" id="KW-0675">Receptor</keyword>
<dbReference type="InterPro" id="IPR002491">
    <property type="entry name" value="ABC_transptr_periplasmic_BD"/>
</dbReference>
<dbReference type="InterPro" id="IPR050902">
    <property type="entry name" value="ABC_Transporter_SBP"/>
</dbReference>
<dbReference type="Proteomes" id="UP001162881">
    <property type="component" value="Unassembled WGS sequence"/>
</dbReference>
<dbReference type="PANTHER" id="PTHR30535">
    <property type="entry name" value="VITAMIN B12-BINDING PROTEIN"/>
    <property type="match status" value="1"/>
</dbReference>
<gene>
    <name evidence="4" type="ORF">MTR62_18005</name>
</gene>
<dbReference type="SUPFAM" id="SSF53807">
    <property type="entry name" value="Helical backbone' metal receptor"/>
    <property type="match status" value="1"/>
</dbReference>
<evidence type="ECO:0000313" key="4">
    <source>
        <dbReference type="EMBL" id="MCJ2184569.1"/>
    </source>
</evidence>
<comment type="caution">
    <text evidence="4">The sequence shown here is derived from an EMBL/GenBank/DDBJ whole genome shotgun (WGS) entry which is preliminary data.</text>
</comment>
<protein>
    <submittedName>
        <fullName evidence="4">Helical backbone metal receptor</fullName>
    </submittedName>
</protein>
<dbReference type="InterPro" id="IPR054828">
    <property type="entry name" value="Vit_B12_bind_prot"/>
</dbReference>
<evidence type="ECO:0000256" key="2">
    <source>
        <dbReference type="SAM" id="MobiDB-lite"/>
    </source>
</evidence>
<proteinExistence type="predicted"/>
<feature type="region of interest" description="Disordered" evidence="2">
    <location>
        <begin position="262"/>
        <end position="294"/>
    </location>
</feature>
<feature type="domain" description="Fe/B12 periplasmic-binding" evidence="3">
    <location>
        <begin position="9"/>
        <end position="220"/>
    </location>
</feature>
<keyword evidence="5" id="KW-1185">Reference proteome</keyword>
<dbReference type="Gene3D" id="3.40.50.1980">
    <property type="entry name" value="Nitrogenase molybdenum iron protein domain"/>
    <property type="match status" value="2"/>
</dbReference>
<evidence type="ECO:0000313" key="5">
    <source>
        <dbReference type="Proteomes" id="UP001162881"/>
    </source>
</evidence>
<reference evidence="4" key="1">
    <citation type="submission" date="2022-03" db="EMBL/GenBank/DDBJ databases">
        <title>Identification of a novel bacterium isolated from mangrove sediments.</title>
        <authorList>
            <person name="Pan X."/>
        </authorList>
    </citation>
    <scope>NUCLEOTIDE SEQUENCE</scope>
    <source>
        <strain evidence="4">B1949</strain>
    </source>
</reference>
<dbReference type="Pfam" id="PF01497">
    <property type="entry name" value="Peripla_BP_2"/>
    <property type="match status" value="1"/>
</dbReference>
<evidence type="ECO:0000259" key="3">
    <source>
        <dbReference type="Pfam" id="PF01497"/>
    </source>
</evidence>
<accession>A0ABT0BHQ5</accession>
<evidence type="ECO:0000256" key="1">
    <source>
        <dbReference type="ARBA" id="ARBA00022729"/>
    </source>
</evidence>
<sequence>MARADHPTIVSLNPCTDAILAEVTAPGQLLAISGYSHDPQSSSMPPEEAARYRSVSGAVEEVASLAPDVVVAGSFMAPNTVTALRDLGIKVVLEPIVATVPDARKQVRDLAALSGETGRGEALVGRIDAALAASAPPPGWTPVPALMWESGGLVAGNQTLVVDLMRHSGFTNSASARGLAQADYLPLEQVLADPPGVIFTAGNPLAEEDRMLNHPVFARLKDTLRVPLSRSLLWCAGPTVPRLLDRLAKARGAWRAHLSARTGASVDRRAGAPGLDAQASVPVRQGSPTAKTPR</sequence>
<organism evidence="4 5">
    <name type="scientific">Novosphingobium organovorum</name>
    <dbReference type="NCBI Taxonomy" id="2930092"/>
    <lineage>
        <taxon>Bacteria</taxon>
        <taxon>Pseudomonadati</taxon>
        <taxon>Pseudomonadota</taxon>
        <taxon>Alphaproteobacteria</taxon>
        <taxon>Sphingomonadales</taxon>
        <taxon>Sphingomonadaceae</taxon>
        <taxon>Novosphingobium</taxon>
    </lineage>
</organism>
<keyword evidence="1" id="KW-0732">Signal</keyword>
<dbReference type="PANTHER" id="PTHR30535:SF35">
    <property type="entry name" value="PERIPLASMIC BINDING PROTEIN"/>
    <property type="match status" value="1"/>
</dbReference>